<protein>
    <submittedName>
        <fullName evidence="1 3">Uncharacterized protein</fullName>
    </submittedName>
</protein>
<reference evidence="1 2" key="2">
    <citation type="submission" date="2018-10" db="EMBL/GenBank/DDBJ databases">
        <authorList>
            <consortium name="Pathogen Informatics"/>
        </authorList>
    </citation>
    <scope>NUCLEOTIDE SEQUENCE [LARGE SCALE GENOMIC DNA]</scope>
</reference>
<evidence type="ECO:0000313" key="3">
    <source>
        <dbReference type="WBParaSite" id="EVEC_0000364001-mRNA-1"/>
    </source>
</evidence>
<gene>
    <name evidence="1" type="ORF">EVEC_LOCUS3348</name>
</gene>
<organism evidence="3">
    <name type="scientific">Enterobius vermicularis</name>
    <name type="common">Human pinworm</name>
    <dbReference type="NCBI Taxonomy" id="51028"/>
    <lineage>
        <taxon>Eukaryota</taxon>
        <taxon>Metazoa</taxon>
        <taxon>Ecdysozoa</taxon>
        <taxon>Nematoda</taxon>
        <taxon>Chromadorea</taxon>
        <taxon>Rhabditida</taxon>
        <taxon>Spirurina</taxon>
        <taxon>Oxyuridomorpha</taxon>
        <taxon>Oxyuroidea</taxon>
        <taxon>Oxyuridae</taxon>
        <taxon>Enterobius</taxon>
    </lineage>
</organism>
<evidence type="ECO:0000313" key="1">
    <source>
        <dbReference type="EMBL" id="VDD88205.1"/>
    </source>
</evidence>
<proteinExistence type="predicted"/>
<keyword evidence="2" id="KW-1185">Reference proteome</keyword>
<reference evidence="3" key="1">
    <citation type="submission" date="2017-02" db="UniProtKB">
        <authorList>
            <consortium name="WormBaseParasite"/>
        </authorList>
    </citation>
    <scope>IDENTIFICATION</scope>
</reference>
<accession>A0A0N4V126</accession>
<dbReference type="AlphaFoldDB" id="A0A0N4V126"/>
<sequence>MENLESFMQYLGNDGILVFRLMAHNAGDIVSSIIAARLFSIHLSSPSRTYKQNRRHNPYSTYPEICIPSLKRDLSMEPDFLTNFSTVVEKPVK</sequence>
<dbReference type="EMBL" id="UXUI01007572">
    <property type="protein sequence ID" value="VDD88205.1"/>
    <property type="molecule type" value="Genomic_DNA"/>
</dbReference>
<evidence type="ECO:0000313" key="2">
    <source>
        <dbReference type="Proteomes" id="UP000274131"/>
    </source>
</evidence>
<dbReference type="WBParaSite" id="EVEC_0000364001-mRNA-1">
    <property type="protein sequence ID" value="EVEC_0000364001-mRNA-1"/>
    <property type="gene ID" value="EVEC_0000364001"/>
</dbReference>
<dbReference type="Proteomes" id="UP000274131">
    <property type="component" value="Unassembled WGS sequence"/>
</dbReference>
<name>A0A0N4V126_ENTVE</name>